<evidence type="ECO:0000256" key="6">
    <source>
        <dbReference type="SAM" id="SignalP"/>
    </source>
</evidence>
<keyword evidence="3" id="KW-0295">Fungicide</keyword>
<dbReference type="PANTHER" id="PTHR33830:SF21">
    <property type="entry name" value="DEFENSIN-LIKE PROTEIN 165-RELATED"/>
    <property type="match status" value="1"/>
</dbReference>
<keyword evidence="6" id="KW-0732">Signal</keyword>
<comment type="caution">
    <text evidence="7">The sequence shown here is derived from an EMBL/GenBank/DDBJ whole genome shotgun (WGS) entry which is preliminary data.</text>
</comment>
<dbReference type="Proteomes" id="UP001603857">
    <property type="component" value="Unassembled WGS sequence"/>
</dbReference>
<dbReference type="InterPro" id="IPR010851">
    <property type="entry name" value="DEFL"/>
</dbReference>
<sequence>MAKFSFIHYFTLFLIISVVSMESEVNGKSICTKVVQPDWCDFEKCELRCKQSFGIKLVSSQCTQNDIGSTIFQCRCFYHC</sequence>
<protein>
    <submittedName>
        <fullName evidence="7">Uncharacterized protein</fullName>
    </submittedName>
</protein>
<name>A0ABD1MKG7_9FABA</name>
<dbReference type="EMBL" id="JBGMDY010000004">
    <property type="protein sequence ID" value="KAL2336259.1"/>
    <property type="molecule type" value="Genomic_DNA"/>
</dbReference>
<keyword evidence="5" id="KW-1015">Disulfide bond</keyword>
<feature type="signal peptide" evidence="6">
    <location>
        <begin position="1"/>
        <end position="27"/>
    </location>
</feature>
<evidence type="ECO:0000313" key="7">
    <source>
        <dbReference type="EMBL" id="KAL2336259.1"/>
    </source>
</evidence>
<accession>A0ABD1MKG7</accession>
<comment type="similarity">
    <text evidence="1">Belongs to the DEFL family.</text>
</comment>
<keyword evidence="4" id="KW-0611">Plant defense</keyword>
<organism evidence="7 8">
    <name type="scientific">Flemingia macrophylla</name>
    <dbReference type="NCBI Taxonomy" id="520843"/>
    <lineage>
        <taxon>Eukaryota</taxon>
        <taxon>Viridiplantae</taxon>
        <taxon>Streptophyta</taxon>
        <taxon>Embryophyta</taxon>
        <taxon>Tracheophyta</taxon>
        <taxon>Spermatophyta</taxon>
        <taxon>Magnoliopsida</taxon>
        <taxon>eudicotyledons</taxon>
        <taxon>Gunneridae</taxon>
        <taxon>Pentapetalae</taxon>
        <taxon>rosids</taxon>
        <taxon>fabids</taxon>
        <taxon>Fabales</taxon>
        <taxon>Fabaceae</taxon>
        <taxon>Papilionoideae</taxon>
        <taxon>50 kb inversion clade</taxon>
        <taxon>NPAAA clade</taxon>
        <taxon>indigoferoid/millettioid clade</taxon>
        <taxon>Phaseoleae</taxon>
        <taxon>Flemingia</taxon>
    </lineage>
</organism>
<dbReference type="PANTHER" id="PTHR33830">
    <property type="entry name" value="DEFENSIN-LIKE PROTEIN 184-RELATED"/>
    <property type="match status" value="1"/>
</dbReference>
<keyword evidence="2" id="KW-0929">Antimicrobial</keyword>
<evidence type="ECO:0000256" key="4">
    <source>
        <dbReference type="ARBA" id="ARBA00022821"/>
    </source>
</evidence>
<evidence type="ECO:0000313" key="8">
    <source>
        <dbReference type="Proteomes" id="UP001603857"/>
    </source>
</evidence>
<keyword evidence="8" id="KW-1185">Reference proteome</keyword>
<proteinExistence type="inferred from homology"/>
<evidence type="ECO:0000256" key="2">
    <source>
        <dbReference type="ARBA" id="ARBA00022529"/>
    </source>
</evidence>
<feature type="chain" id="PRO_5044810245" evidence="6">
    <location>
        <begin position="28"/>
        <end position="80"/>
    </location>
</feature>
<reference evidence="7 8" key="1">
    <citation type="submission" date="2024-08" db="EMBL/GenBank/DDBJ databases">
        <title>Insights into the chromosomal genome structure of Flemingia macrophylla.</title>
        <authorList>
            <person name="Ding Y."/>
            <person name="Zhao Y."/>
            <person name="Bi W."/>
            <person name="Wu M."/>
            <person name="Zhao G."/>
            <person name="Gong Y."/>
            <person name="Li W."/>
            <person name="Zhang P."/>
        </authorList>
    </citation>
    <scope>NUCLEOTIDE SEQUENCE [LARGE SCALE GENOMIC DNA]</scope>
    <source>
        <strain evidence="7">DYQJB</strain>
        <tissue evidence="7">Leaf</tissue>
    </source>
</reference>
<dbReference type="GO" id="GO:0050832">
    <property type="term" value="P:defense response to fungus"/>
    <property type="evidence" value="ECO:0007669"/>
    <property type="project" value="UniProtKB-KW"/>
</dbReference>
<evidence type="ECO:0000256" key="3">
    <source>
        <dbReference type="ARBA" id="ARBA00022577"/>
    </source>
</evidence>
<dbReference type="AlphaFoldDB" id="A0ABD1MKG7"/>
<evidence type="ECO:0000256" key="1">
    <source>
        <dbReference type="ARBA" id="ARBA00006722"/>
    </source>
</evidence>
<dbReference type="GO" id="GO:0031640">
    <property type="term" value="P:killing of cells of another organism"/>
    <property type="evidence" value="ECO:0007669"/>
    <property type="project" value="UniProtKB-KW"/>
</dbReference>
<evidence type="ECO:0000256" key="5">
    <source>
        <dbReference type="ARBA" id="ARBA00023157"/>
    </source>
</evidence>
<dbReference type="Pfam" id="PF07333">
    <property type="entry name" value="SLR1-BP"/>
    <property type="match status" value="1"/>
</dbReference>
<gene>
    <name evidence="7" type="ORF">Fmac_010705</name>
</gene>